<dbReference type="Proteomes" id="UP001203338">
    <property type="component" value="Unassembled WGS sequence"/>
</dbReference>
<keyword evidence="2" id="KW-1185">Reference proteome</keyword>
<evidence type="ECO:0000313" key="1">
    <source>
        <dbReference type="EMBL" id="MCL6271223.1"/>
    </source>
</evidence>
<name>A0ABT0PIS3_9GAMM</name>
<dbReference type="RefSeq" id="WP_249700673.1">
    <property type="nucleotide sequence ID" value="NZ_JAMFLX010000021.1"/>
</dbReference>
<evidence type="ECO:0000313" key="2">
    <source>
        <dbReference type="Proteomes" id="UP001203338"/>
    </source>
</evidence>
<gene>
    <name evidence="1" type="ORF">M3P05_14955</name>
</gene>
<protein>
    <submittedName>
        <fullName evidence="1">Uncharacterized protein</fullName>
    </submittedName>
</protein>
<organism evidence="1 2">
    <name type="scientific">Parendozoicomonas callyspongiae</name>
    <dbReference type="NCBI Taxonomy" id="2942213"/>
    <lineage>
        <taxon>Bacteria</taxon>
        <taxon>Pseudomonadati</taxon>
        <taxon>Pseudomonadota</taxon>
        <taxon>Gammaproteobacteria</taxon>
        <taxon>Oceanospirillales</taxon>
        <taxon>Endozoicomonadaceae</taxon>
        <taxon>Parendozoicomonas</taxon>
    </lineage>
</organism>
<accession>A0ABT0PIS3</accession>
<comment type="caution">
    <text evidence="1">The sequence shown here is derived from an EMBL/GenBank/DDBJ whole genome shotgun (WGS) entry which is preliminary data.</text>
</comment>
<dbReference type="EMBL" id="JAMFLX010000021">
    <property type="protein sequence ID" value="MCL6271223.1"/>
    <property type="molecule type" value="Genomic_DNA"/>
</dbReference>
<proteinExistence type="predicted"/>
<reference evidence="1 2" key="1">
    <citation type="submission" date="2022-05" db="EMBL/GenBank/DDBJ databases">
        <authorList>
            <person name="Park J.-S."/>
        </authorList>
    </citation>
    <scope>NUCLEOTIDE SEQUENCE [LARGE SCALE GENOMIC DNA]</scope>
    <source>
        <strain evidence="1 2">2012CJ34-2</strain>
    </source>
</reference>
<sequence length="55" mass="6009">MSSAGQRLDIVDGIDQRRQLGAIQPHLAITGKIIIRAIRSADFLASSLRIFISSM</sequence>